<evidence type="ECO:0000313" key="3">
    <source>
        <dbReference type="Proteomes" id="UP001232148"/>
    </source>
</evidence>
<accession>A0AAD9HRY3</accession>
<dbReference type="AlphaFoldDB" id="A0AAD9HRY3"/>
<feature type="chain" id="PRO_5042246061" evidence="1">
    <location>
        <begin position="32"/>
        <end position="138"/>
    </location>
</feature>
<sequence length="138" mass="15103">MHVLAHFSSSPFAMFLLACLLACSLAYSSLGIPPPGSVSTNPCCRRRRSLISVYNAAPATNSTITITASRIPAAENDFNLHQDDTSVHPVALANAEPTSYHFLCLPHADTYAYLPRRLLVDQLTNRGRRPRQLDALNP</sequence>
<protein>
    <submittedName>
        <fullName evidence="2">Uncharacterized protein</fullName>
    </submittedName>
</protein>
<gene>
    <name evidence="2" type="ORF">LX32DRAFT_117574</name>
</gene>
<evidence type="ECO:0000256" key="1">
    <source>
        <dbReference type="SAM" id="SignalP"/>
    </source>
</evidence>
<keyword evidence="1" id="KW-0732">Signal</keyword>
<comment type="caution">
    <text evidence="2">The sequence shown here is derived from an EMBL/GenBank/DDBJ whole genome shotgun (WGS) entry which is preliminary data.</text>
</comment>
<keyword evidence="3" id="KW-1185">Reference proteome</keyword>
<organism evidence="2 3">
    <name type="scientific">Colletotrichum zoysiae</name>
    <dbReference type="NCBI Taxonomy" id="1216348"/>
    <lineage>
        <taxon>Eukaryota</taxon>
        <taxon>Fungi</taxon>
        <taxon>Dikarya</taxon>
        <taxon>Ascomycota</taxon>
        <taxon>Pezizomycotina</taxon>
        <taxon>Sordariomycetes</taxon>
        <taxon>Hypocreomycetidae</taxon>
        <taxon>Glomerellales</taxon>
        <taxon>Glomerellaceae</taxon>
        <taxon>Colletotrichum</taxon>
        <taxon>Colletotrichum graminicola species complex</taxon>
    </lineage>
</organism>
<name>A0AAD9HRY3_9PEZI</name>
<proteinExistence type="predicted"/>
<feature type="signal peptide" evidence="1">
    <location>
        <begin position="1"/>
        <end position="31"/>
    </location>
</feature>
<dbReference type="Proteomes" id="UP001232148">
    <property type="component" value="Unassembled WGS sequence"/>
</dbReference>
<reference evidence="2" key="1">
    <citation type="submission" date="2021-06" db="EMBL/GenBank/DDBJ databases">
        <title>Comparative genomics, transcriptomics and evolutionary studies reveal genomic signatures of adaptation to plant cell wall in hemibiotrophic fungi.</title>
        <authorList>
            <consortium name="DOE Joint Genome Institute"/>
            <person name="Baroncelli R."/>
            <person name="Diaz J.F."/>
            <person name="Benocci T."/>
            <person name="Peng M."/>
            <person name="Battaglia E."/>
            <person name="Haridas S."/>
            <person name="Andreopoulos W."/>
            <person name="Labutti K."/>
            <person name="Pangilinan J."/>
            <person name="Floch G.L."/>
            <person name="Makela M.R."/>
            <person name="Henrissat B."/>
            <person name="Grigoriev I.V."/>
            <person name="Crouch J.A."/>
            <person name="De Vries R.P."/>
            <person name="Sukno S.A."/>
            <person name="Thon M.R."/>
        </authorList>
    </citation>
    <scope>NUCLEOTIDE SEQUENCE</scope>
    <source>
        <strain evidence="2">MAFF235873</strain>
    </source>
</reference>
<dbReference type="EMBL" id="MU842824">
    <property type="protein sequence ID" value="KAK2033171.1"/>
    <property type="molecule type" value="Genomic_DNA"/>
</dbReference>
<evidence type="ECO:0000313" key="2">
    <source>
        <dbReference type="EMBL" id="KAK2033171.1"/>
    </source>
</evidence>